<dbReference type="Proteomes" id="UP001489719">
    <property type="component" value="Unassembled WGS sequence"/>
</dbReference>
<evidence type="ECO:0000313" key="1">
    <source>
        <dbReference type="EMBL" id="KAK9324544.1"/>
    </source>
</evidence>
<dbReference type="EMBL" id="MU970048">
    <property type="protein sequence ID" value="KAK9324544.1"/>
    <property type="molecule type" value="Genomic_DNA"/>
</dbReference>
<comment type="caution">
    <text evidence="1">The sequence shown here is derived from an EMBL/GenBank/DDBJ whole genome shotgun (WGS) entry which is preliminary data.</text>
</comment>
<proteinExistence type="predicted"/>
<accession>A0ACC3TTN6</accession>
<protein>
    <submittedName>
        <fullName evidence="1">Uncharacterized protein</fullName>
    </submittedName>
</protein>
<keyword evidence="2" id="KW-1185">Reference proteome</keyword>
<organism evidence="1 2">
    <name type="scientific">Lipomyces orientalis</name>
    <dbReference type="NCBI Taxonomy" id="1233043"/>
    <lineage>
        <taxon>Eukaryota</taxon>
        <taxon>Fungi</taxon>
        <taxon>Dikarya</taxon>
        <taxon>Ascomycota</taxon>
        <taxon>Saccharomycotina</taxon>
        <taxon>Lipomycetes</taxon>
        <taxon>Lipomycetales</taxon>
        <taxon>Lipomycetaceae</taxon>
        <taxon>Lipomyces</taxon>
    </lineage>
</organism>
<reference evidence="2" key="1">
    <citation type="journal article" date="2024" name="Front. Bioeng. Biotechnol.">
        <title>Genome-scale model development and genomic sequencing of the oleaginous clade Lipomyces.</title>
        <authorList>
            <person name="Czajka J.J."/>
            <person name="Han Y."/>
            <person name="Kim J."/>
            <person name="Mondo S.J."/>
            <person name="Hofstad B.A."/>
            <person name="Robles A."/>
            <person name="Haridas S."/>
            <person name="Riley R."/>
            <person name="LaButti K."/>
            <person name="Pangilinan J."/>
            <person name="Andreopoulos W."/>
            <person name="Lipzen A."/>
            <person name="Yan J."/>
            <person name="Wang M."/>
            <person name="Ng V."/>
            <person name="Grigoriev I.V."/>
            <person name="Spatafora J.W."/>
            <person name="Magnuson J.K."/>
            <person name="Baker S.E."/>
            <person name="Pomraning K.R."/>
        </authorList>
    </citation>
    <scope>NUCLEOTIDE SEQUENCE [LARGE SCALE GENOMIC DNA]</scope>
    <source>
        <strain evidence="2">CBS 10300</strain>
    </source>
</reference>
<name>A0ACC3TTN6_9ASCO</name>
<sequence>MMSFSSSILRTGVRPACFRFQQSTLSLPKSMITRFCSNAARISGRQQFATKSRLYQYKPIVTWRQGVLYASSACAFSFFTSGSSTILCDAPGGRQYYSASEGAVSREVRNEESQVARLDYRELALGSFVGLFVGYLIGKFSRVFVFLVGSTFLFLQFLASRRVISLPYNRFYAWARKRYGNRELILENISFKISFGAAMIIAAANA</sequence>
<evidence type="ECO:0000313" key="2">
    <source>
        <dbReference type="Proteomes" id="UP001489719"/>
    </source>
</evidence>
<gene>
    <name evidence="1" type="ORF">V1517DRAFT_316759</name>
</gene>